<evidence type="ECO:0000256" key="1">
    <source>
        <dbReference type="SAM" id="Phobius"/>
    </source>
</evidence>
<evidence type="ECO:0000313" key="3">
    <source>
        <dbReference type="Proteomes" id="UP000193040"/>
    </source>
</evidence>
<feature type="transmembrane region" description="Helical" evidence="1">
    <location>
        <begin position="54"/>
        <end position="75"/>
    </location>
</feature>
<dbReference type="AlphaFoldDB" id="A0A1X0XND4"/>
<feature type="transmembrane region" description="Helical" evidence="1">
    <location>
        <begin position="87"/>
        <end position="104"/>
    </location>
</feature>
<keyword evidence="1" id="KW-1133">Transmembrane helix</keyword>
<keyword evidence="3" id="KW-1185">Reference proteome</keyword>
<accession>A0A1X0XND4</accession>
<reference evidence="2 3" key="1">
    <citation type="submission" date="2017-03" db="EMBL/GenBank/DDBJ databases">
        <title>Genomic insights into Mycobacterium simiae human colonization.</title>
        <authorList>
            <person name="Steffani J.L."/>
            <person name="Brunck M.E."/>
            <person name="Cruz E."/>
            <person name="Montiel R."/>
            <person name="Barona F."/>
        </authorList>
    </citation>
    <scope>NUCLEOTIDE SEQUENCE [LARGE SCALE GENOMIC DNA]</scope>
    <source>
        <strain evidence="2 3">MsiGto</strain>
    </source>
</reference>
<name>A0A1X0XND4_MYCSI</name>
<dbReference type="EMBL" id="MZZM01000034">
    <property type="protein sequence ID" value="ORJ54347.1"/>
    <property type="molecule type" value="Genomic_DNA"/>
</dbReference>
<evidence type="ECO:0000313" key="2">
    <source>
        <dbReference type="EMBL" id="ORJ54347.1"/>
    </source>
</evidence>
<comment type="caution">
    <text evidence="2">The sequence shown here is derived from an EMBL/GenBank/DDBJ whole genome shotgun (WGS) entry which is preliminary data.</text>
</comment>
<keyword evidence="1" id="KW-0812">Transmembrane</keyword>
<protein>
    <submittedName>
        <fullName evidence="2">Uncharacterized protein</fullName>
    </submittedName>
</protein>
<feature type="transmembrane region" description="Helical" evidence="1">
    <location>
        <begin position="21"/>
        <end position="42"/>
    </location>
</feature>
<gene>
    <name evidence="2" type="ORF">B5M45_27330</name>
</gene>
<organism evidence="2 3">
    <name type="scientific">Mycobacterium simiae</name>
    <name type="common">Mycobacterium habana</name>
    <dbReference type="NCBI Taxonomy" id="1784"/>
    <lineage>
        <taxon>Bacteria</taxon>
        <taxon>Bacillati</taxon>
        <taxon>Actinomycetota</taxon>
        <taxon>Actinomycetes</taxon>
        <taxon>Mycobacteriales</taxon>
        <taxon>Mycobacteriaceae</taxon>
        <taxon>Mycobacterium</taxon>
        <taxon>Mycobacterium simiae complex</taxon>
    </lineage>
</organism>
<keyword evidence="1" id="KW-0472">Membrane</keyword>
<feature type="transmembrane region" description="Helical" evidence="1">
    <location>
        <begin position="124"/>
        <end position="145"/>
    </location>
</feature>
<sequence>MSGPAMRVAETANRWQRMLNWRTLVFLSPLYIAGRSGIDAMFPSAAPTTAAPLWAWWSFALTTLAISVAVVWFLLKRINRATPADRRRVWGVLLAVIMLWGFIDDGLADVITHLFHAHSIWVEIAAYVISLLIALGLFAAGLWAGGARFHDREIR</sequence>
<dbReference type="RefSeq" id="WP_061559444.1">
    <property type="nucleotide sequence ID" value="NZ_MZZM01000034.1"/>
</dbReference>
<dbReference type="Proteomes" id="UP000193040">
    <property type="component" value="Unassembled WGS sequence"/>
</dbReference>
<proteinExistence type="predicted"/>